<comment type="subcellular location">
    <subcellularLocation>
        <location evidence="3">Cell inner membrane</location>
    </subcellularLocation>
    <subcellularLocation>
        <location evidence="2">Membrane</location>
        <topology evidence="2">Multi-pass membrane protein</topology>
    </subcellularLocation>
</comment>
<keyword evidence="11 18" id="KW-0418">Kinase</keyword>
<dbReference type="PRINTS" id="PR00344">
    <property type="entry name" value="BCTRLSENSOR"/>
</dbReference>
<reference evidence="18 19" key="1">
    <citation type="submission" date="2019-10" db="EMBL/GenBank/DDBJ databases">
        <title>New species of Slilvanegrellaceae.</title>
        <authorList>
            <person name="Pitt A."/>
            <person name="Hahn M.W."/>
        </authorList>
    </citation>
    <scope>NUCLEOTIDE SEQUENCE [LARGE SCALE GENOMIC DNA]</scope>
    <source>
        <strain evidence="18 19">SP-Ram-0.45-NSY-1</strain>
    </source>
</reference>
<evidence type="ECO:0000256" key="3">
    <source>
        <dbReference type="ARBA" id="ARBA00004533"/>
    </source>
</evidence>
<evidence type="ECO:0000313" key="18">
    <source>
        <dbReference type="EMBL" id="KAB8038002.1"/>
    </source>
</evidence>
<evidence type="ECO:0000256" key="13">
    <source>
        <dbReference type="ARBA" id="ARBA00022989"/>
    </source>
</evidence>
<dbReference type="InterPro" id="IPR050428">
    <property type="entry name" value="TCS_sensor_his_kinase"/>
</dbReference>
<evidence type="ECO:0000256" key="16">
    <source>
        <dbReference type="SAM" id="Phobius"/>
    </source>
</evidence>
<dbReference type="InterPro" id="IPR006290">
    <property type="entry name" value="CztS_silS_copS"/>
</dbReference>
<dbReference type="InterPro" id="IPR003661">
    <property type="entry name" value="HisK_dim/P_dom"/>
</dbReference>
<dbReference type="InterPro" id="IPR036890">
    <property type="entry name" value="HATPase_C_sf"/>
</dbReference>
<keyword evidence="15 16" id="KW-0472">Membrane</keyword>
<dbReference type="FunFam" id="3.30.565.10:FF:000006">
    <property type="entry name" value="Sensor histidine kinase WalK"/>
    <property type="match status" value="1"/>
</dbReference>
<dbReference type="InterPro" id="IPR003594">
    <property type="entry name" value="HATPase_dom"/>
</dbReference>
<dbReference type="Proteomes" id="UP000437748">
    <property type="component" value="Unassembled WGS sequence"/>
</dbReference>
<evidence type="ECO:0000256" key="2">
    <source>
        <dbReference type="ARBA" id="ARBA00004141"/>
    </source>
</evidence>
<dbReference type="SMART" id="SM00387">
    <property type="entry name" value="HATPase_c"/>
    <property type="match status" value="1"/>
</dbReference>
<dbReference type="EMBL" id="WFLM01000004">
    <property type="protein sequence ID" value="KAB8038002.1"/>
    <property type="molecule type" value="Genomic_DNA"/>
</dbReference>
<proteinExistence type="predicted"/>
<dbReference type="SUPFAM" id="SSF55874">
    <property type="entry name" value="ATPase domain of HSP90 chaperone/DNA topoisomerase II/histidine kinase"/>
    <property type="match status" value="1"/>
</dbReference>
<dbReference type="InterPro" id="IPR036097">
    <property type="entry name" value="HisK_dim/P_sf"/>
</dbReference>
<evidence type="ECO:0000256" key="1">
    <source>
        <dbReference type="ARBA" id="ARBA00000085"/>
    </source>
</evidence>
<dbReference type="SUPFAM" id="SSF47384">
    <property type="entry name" value="Homodimeric domain of signal transducing histidine kinase"/>
    <property type="match status" value="1"/>
</dbReference>
<evidence type="ECO:0000256" key="4">
    <source>
        <dbReference type="ARBA" id="ARBA00012438"/>
    </source>
</evidence>
<evidence type="ECO:0000256" key="15">
    <source>
        <dbReference type="ARBA" id="ARBA00023136"/>
    </source>
</evidence>
<dbReference type="InterPro" id="IPR004358">
    <property type="entry name" value="Sig_transdc_His_kin-like_C"/>
</dbReference>
<dbReference type="EC" id="2.7.13.3" evidence="4"/>
<dbReference type="PANTHER" id="PTHR45436">
    <property type="entry name" value="SENSOR HISTIDINE KINASE YKOH"/>
    <property type="match status" value="1"/>
</dbReference>
<evidence type="ECO:0000256" key="5">
    <source>
        <dbReference type="ARBA" id="ARBA00022475"/>
    </source>
</evidence>
<dbReference type="PANTHER" id="PTHR45436:SF15">
    <property type="entry name" value="SENSOR HISTIDINE KINASE CUSS"/>
    <property type="match status" value="1"/>
</dbReference>
<keyword evidence="14" id="KW-0902">Two-component regulatory system</keyword>
<feature type="transmembrane region" description="Helical" evidence="16">
    <location>
        <begin position="54"/>
        <end position="75"/>
    </location>
</feature>
<dbReference type="GO" id="GO:0005886">
    <property type="term" value="C:plasma membrane"/>
    <property type="evidence" value="ECO:0007669"/>
    <property type="project" value="UniProtKB-SubCell"/>
</dbReference>
<dbReference type="GO" id="GO:0000155">
    <property type="term" value="F:phosphorelay sensor kinase activity"/>
    <property type="evidence" value="ECO:0007669"/>
    <property type="project" value="InterPro"/>
</dbReference>
<evidence type="ECO:0000256" key="10">
    <source>
        <dbReference type="ARBA" id="ARBA00022741"/>
    </source>
</evidence>
<evidence type="ECO:0000256" key="14">
    <source>
        <dbReference type="ARBA" id="ARBA00023012"/>
    </source>
</evidence>
<dbReference type="AlphaFoldDB" id="A0A6N6VRJ7"/>
<keyword evidence="12" id="KW-0067">ATP-binding</keyword>
<dbReference type="CDD" id="cd00075">
    <property type="entry name" value="HATPase"/>
    <property type="match status" value="1"/>
</dbReference>
<dbReference type="InterPro" id="IPR005467">
    <property type="entry name" value="His_kinase_dom"/>
</dbReference>
<keyword evidence="5" id="KW-1003">Cell membrane</keyword>
<evidence type="ECO:0000256" key="7">
    <source>
        <dbReference type="ARBA" id="ARBA00022553"/>
    </source>
</evidence>
<sequence length="514" mass="60453">MTKRNNNNSKRIRKRHNCNSKFPKLHSINLNKEEFLNTFNNFTRFLKNRLSLSILLILWNFITCIVIFISSQYFFNYFSKDYNNNYEELVISMSINDFIDYISENNISKNESIINETNPSFNKIEPRLISIEDLSKNKIIYYDNKIDTLIHKLELENKLIPIKPDNFVSIKKLGPYYYYYVEKNINISGNNYKYKVLAERTRLINKQLNLKDKIVYSSLIILILLLSISIFILKIILLPVENIVKDIKEIDSNNLQKRIQVQWIPRDLVIIKNSFNSILNKLEESFQRLSQFSEDIAHELRTPVNNLKGEIEVSLQRKRSNKEYEEILESNLEECFRLTEIIDSLTFLARTEKKDIIIQRTHFNLFHDLNKLIELYEAFAFEKNIMLTLECPKVWDVNLDKILFTRIISNLISNAIQYNKQNGKVHVKVEGNNHDLKITVSDTGIGIDKKHISFIFDRLYRVNNMRSSNQKNLGLGLSMVKNMMLLHDGSINIESNLGEGTSFILYFPNSLNIS</sequence>
<feature type="domain" description="Histidine kinase" evidence="17">
    <location>
        <begin position="295"/>
        <end position="511"/>
    </location>
</feature>
<organism evidence="18 19">
    <name type="scientific">Silvanigrella paludirubra</name>
    <dbReference type="NCBI Taxonomy" id="2499159"/>
    <lineage>
        <taxon>Bacteria</taxon>
        <taxon>Pseudomonadati</taxon>
        <taxon>Bdellovibrionota</taxon>
        <taxon>Oligoflexia</taxon>
        <taxon>Silvanigrellales</taxon>
        <taxon>Silvanigrellaceae</taxon>
        <taxon>Silvanigrella</taxon>
    </lineage>
</organism>
<evidence type="ECO:0000256" key="8">
    <source>
        <dbReference type="ARBA" id="ARBA00022679"/>
    </source>
</evidence>
<dbReference type="PROSITE" id="PS50109">
    <property type="entry name" value="HIS_KIN"/>
    <property type="match status" value="1"/>
</dbReference>
<evidence type="ECO:0000256" key="11">
    <source>
        <dbReference type="ARBA" id="ARBA00022777"/>
    </source>
</evidence>
<dbReference type="SMART" id="SM00388">
    <property type="entry name" value="HisKA"/>
    <property type="match status" value="1"/>
</dbReference>
<protein>
    <recommendedName>
        <fullName evidence="4">histidine kinase</fullName>
        <ecNumber evidence="4">2.7.13.3</ecNumber>
    </recommendedName>
</protein>
<dbReference type="Pfam" id="PF00512">
    <property type="entry name" value="HisKA"/>
    <property type="match status" value="1"/>
</dbReference>
<name>A0A6N6VRJ7_9BACT</name>
<keyword evidence="13 16" id="KW-1133">Transmembrane helix</keyword>
<comment type="catalytic activity">
    <reaction evidence="1">
        <text>ATP + protein L-histidine = ADP + protein N-phospho-L-histidine.</text>
        <dbReference type="EC" id="2.7.13.3"/>
    </reaction>
</comment>
<dbReference type="CDD" id="cd00082">
    <property type="entry name" value="HisKA"/>
    <property type="match status" value="1"/>
</dbReference>
<evidence type="ECO:0000256" key="6">
    <source>
        <dbReference type="ARBA" id="ARBA00022519"/>
    </source>
</evidence>
<keyword evidence="8 18" id="KW-0808">Transferase</keyword>
<dbReference type="GO" id="GO:0005524">
    <property type="term" value="F:ATP binding"/>
    <property type="evidence" value="ECO:0007669"/>
    <property type="project" value="UniProtKB-KW"/>
</dbReference>
<gene>
    <name evidence="18" type="ORF">GCL60_12585</name>
</gene>
<keyword evidence="19" id="KW-1185">Reference proteome</keyword>
<keyword evidence="10" id="KW-0547">Nucleotide-binding</keyword>
<dbReference type="Pfam" id="PF02518">
    <property type="entry name" value="HATPase_c"/>
    <property type="match status" value="1"/>
</dbReference>
<evidence type="ECO:0000259" key="17">
    <source>
        <dbReference type="PROSITE" id="PS50109"/>
    </source>
</evidence>
<dbReference type="NCBIfam" id="TIGR01386">
    <property type="entry name" value="cztS_silS_copS"/>
    <property type="match status" value="1"/>
</dbReference>
<evidence type="ECO:0000256" key="9">
    <source>
        <dbReference type="ARBA" id="ARBA00022692"/>
    </source>
</evidence>
<dbReference type="Gene3D" id="3.30.565.10">
    <property type="entry name" value="Histidine kinase-like ATPase, C-terminal domain"/>
    <property type="match status" value="1"/>
</dbReference>
<feature type="transmembrane region" description="Helical" evidence="16">
    <location>
        <begin position="214"/>
        <end position="238"/>
    </location>
</feature>
<keyword evidence="9 16" id="KW-0812">Transmembrane</keyword>
<accession>A0A6N6VRJ7</accession>
<evidence type="ECO:0000313" key="19">
    <source>
        <dbReference type="Proteomes" id="UP000437748"/>
    </source>
</evidence>
<dbReference type="Gene3D" id="1.10.287.130">
    <property type="match status" value="1"/>
</dbReference>
<evidence type="ECO:0000256" key="12">
    <source>
        <dbReference type="ARBA" id="ARBA00022840"/>
    </source>
</evidence>
<comment type="caution">
    <text evidence="18">The sequence shown here is derived from an EMBL/GenBank/DDBJ whole genome shotgun (WGS) entry which is preliminary data.</text>
</comment>
<keyword evidence="7" id="KW-0597">Phosphoprotein</keyword>
<keyword evidence="6" id="KW-0997">Cell inner membrane</keyword>